<dbReference type="PRINTS" id="PR00300">
    <property type="entry name" value="CLPPROTEASEA"/>
</dbReference>
<dbReference type="GO" id="GO:0005524">
    <property type="term" value="F:ATP binding"/>
    <property type="evidence" value="ECO:0007669"/>
    <property type="project" value="UniProtKB-KW"/>
</dbReference>
<dbReference type="Gene3D" id="1.10.8.60">
    <property type="match status" value="1"/>
</dbReference>
<dbReference type="PANTHER" id="PTHR11638:SF181">
    <property type="entry name" value="ATPASE SUBUNIT OF ATP-DEPENDENT PROTEASE"/>
    <property type="match status" value="1"/>
</dbReference>
<evidence type="ECO:0000313" key="9">
    <source>
        <dbReference type="Proteomes" id="UP000030428"/>
    </source>
</evidence>
<dbReference type="NCBIfam" id="TIGR03345">
    <property type="entry name" value="VI_ClpV1"/>
    <property type="match status" value="1"/>
</dbReference>
<dbReference type="GO" id="GO:0034605">
    <property type="term" value="P:cellular response to heat"/>
    <property type="evidence" value="ECO:0007669"/>
    <property type="project" value="TreeGrafter"/>
</dbReference>
<evidence type="ECO:0000256" key="1">
    <source>
        <dbReference type="ARBA" id="ARBA00008675"/>
    </source>
</evidence>
<dbReference type="InterPro" id="IPR018368">
    <property type="entry name" value="ClpA/B_CS1"/>
</dbReference>
<protein>
    <submittedName>
        <fullName evidence="8">ATPase</fullName>
    </submittedName>
</protein>
<dbReference type="PANTHER" id="PTHR11638">
    <property type="entry name" value="ATP-DEPENDENT CLP PROTEASE"/>
    <property type="match status" value="1"/>
</dbReference>
<feature type="domain" description="AAA+ ATPase" evidence="6">
    <location>
        <begin position="598"/>
        <end position="767"/>
    </location>
</feature>
<dbReference type="GO" id="GO:0016887">
    <property type="term" value="F:ATP hydrolysis activity"/>
    <property type="evidence" value="ECO:0007669"/>
    <property type="project" value="InterPro"/>
</dbReference>
<dbReference type="SMART" id="SM00382">
    <property type="entry name" value="AAA"/>
    <property type="match status" value="2"/>
</dbReference>
<evidence type="ECO:0000256" key="5">
    <source>
        <dbReference type="SAM" id="Coils"/>
    </source>
</evidence>
<dbReference type="InterPro" id="IPR036628">
    <property type="entry name" value="Clp_N_dom_sf"/>
</dbReference>
<dbReference type="InterPro" id="IPR019489">
    <property type="entry name" value="Clp_ATPase_C"/>
</dbReference>
<evidence type="ECO:0000259" key="6">
    <source>
        <dbReference type="SMART" id="SM00382"/>
    </source>
</evidence>
<dbReference type="Pfam" id="PF00004">
    <property type="entry name" value="AAA"/>
    <property type="match status" value="1"/>
</dbReference>
<dbReference type="GO" id="GO:0005737">
    <property type="term" value="C:cytoplasm"/>
    <property type="evidence" value="ECO:0007669"/>
    <property type="project" value="TreeGrafter"/>
</dbReference>
<accession>A0A4E0QPR8</accession>
<dbReference type="SUPFAM" id="SSF81923">
    <property type="entry name" value="Double Clp-N motif"/>
    <property type="match status" value="1"/>
</dbReference>
<dbReference type="InterPro" id="IPR003593">
    <property type="entry name" value="AAA+_ATPase"/>
</dbReference>
<keyword evidence="3" id="KW-0067">ATP-binding</keyword>
<dbReference type="InterPro" id="IPR027417">
    <property type="entry name" value="P-loop_NTPase"/>
</dbReference>
<dbReference type="Pfam" id="PF10431">
    <property type="entry name" value="ClpB_D2-small"/>
    <property type="match status" value="1"/>
</dbReference>
<keyword evidence="9" id="KW-1185">Reference proteome</keyword>
<dbReference type="InterPro" id="IPR003959">
    <property type="entry name" value="ATPase_AAA_core"/>
</dbReference>
<evidence type="ECO:0000256" key="4">
    <source>
        <dbReference type="ARBA" id="ARBA00023186"/>
    </source>
</evidence>
<dbReference type="SUPFAM" id="SSF52540">
    <property type="entry name" value="P-loop containing nucleoside triphosphate hydrolases"/>
    <property type="match status" value="2"/>
</dbReference>
<feature type="coiled-coil region" evidence="5">
    <location>
        <begin position="426"/>
        <end position="492"/>
    </location>
</feature>
<feature type="domain" description="Clp ATPase C-terminal" evidence="7">
    <location>
        <begin position="769"/>
        <end position="862"/>
    </location>
</feature>
<dbReference type="FunFam" id="3.40.50.300:FF:000010">
    <property type="entry name" value="Chaperone clpB 1, putative"/>
    <property type="match status" value="1"/>
</dbReference>
<dbReference type="Gene3D" id="3.40.50.300">
    <property type="entry name" value="P-loop containing nucleotide triphosphate hydrolases"/>
    <property type="match status" value="3"/>
</dbReference>
<evidence type="ECO:0000256" key="2">
    <source>
        <dbReference type="ARBA" id="ARBA00022741"/>
    </source>
</evidence>
<comment type="caution">
    <text evidence="8">The sequence shown here is derived from an EMBL/GenBank/DDBJ whole genome shotgun (WGS) entry which is preliminary data.</text>
</comment>
<keyword evidence="5" id="KW-0175">Coiled coil</keyword>
<dbReference type="FunFam" id="3.40.50.300:FF:000025">
    <property type="entry name" value="ATP-dependent Clp protease subunit"/>
    <property type="match status" value="1"/>
</dbReference>
<name>A0A4E0QPR8_9GAMM</name>
<gene>
    <name evidence="8" type="ORF">PN36_28780</name>
</gene>
<dbReference type="InterPro" id="IPR041546">
    <property type="entry name" value="ClpA/ClpB_AAA_lid"/>
</dbReference>
<evidence type="ECO:0000256" key="3">
    <source>
        <dbReference type="ARBA" id="ARBA00022840"/>
    </source>
</evidence>
<dbReference type="InterPro" id="IPR050130">
    <property type="entry name" value="ClpA_ClpB"/>
</dbReference>
<dbReference type="SMART" id="SM01086">
    <property type="entry name" value="ClpB_D2-small"/>
    <property type="match status" value="1"/>
</dbReference>
<keyword evidence="4" id="KW-0143">Chaperone</keyword>
<dbReference type="CDD" id="cd19499">
    <property type="entry name" value="RecA-like_ClpB_Hsp104-like"/>
    <property type="match status" value="1"/>
</dbReference>
<sequence>MLNLNLKSLFDRLNTYCSRSMEGAAGLCVARGNYDVSIEHMLLMLIEDPDRDFQLILRHYEIDPARIEKSLQHAVELEKTGNTGRPVFPPLLIELFQEAWMWASVEMQIGEIRSGVLITALVSNPSRYGQAEYFDQLRDIPAENLRRHLLDITASSKEETAVMEIEKASPGQTKVAREDTALGKYTINFTGQARAGEIDPVFCRDREIRQIIDILSRRRKNNPIAVGEAGVGKTAVVEGFALKIVEGDVPDILKNVEIYGLDLGLLQAGASVKGEFENRLKSVIEEVKSSPKPIILFIDEAHTLIGAGGQAGGGDAANLLKPALARGELRTIAATTWSEYKKYFEKDAALARRFQLVKLGEPSPAEAVTILRGLRDKYEEAHGVYVRNDAIEAAAHFSARYISGRQLPDKAVDVLDTATARVKISVSAKPAQLDDLERQIQTLERELEAIRRDIAANLRTEDARTAELTDKIEQLNQEREELTQRWEKEREAVTTVLNLRAESSEPTSTELSSAMTNLSNLQGNTPLIHYEVTPEVINEVIADWTGIPVGKMVKDEIKSILTFKETLSQRIKGQDNAIFAIDQGIRAAKAGLRDTDTPMGIFLLVGPSGVGKTETALGVADLLFGGERFMVSINMSEFQEKHTLSRLIGSPPGYVGYGEGGVLTEAVRQRPYSVVLLDEVEKADLEVMNLFYQVFDKGLLSDGEGRNIDFKNTVLFLTSNLANDLITQACASEEQPSLENLVEKIRPILSKHFKPALLARMEIVPFTPIKPEAMGDIVKIKLQQLAQRLQDSQKIQFVYQDAVVEQIAQRCTEVETGARNIDHIINRTLLPRIASEVLVQMSQASLPKTLEVGIDEGGDFTYEFRE</sequence>
<organism evidence="8 9">
    <name type="scientific">Candidatus Thiomargarita nelsonii</name>
    <dbReference type="NCBI Taxonomy" id="1003181"/>
    <lineage>
        <taxon>Bacteria</taxon>
        <taxon>Pseudomonadati</taxon>
        <taxon>Pseudomonadota</taxon>
        <taxon>Gammaproteobacteria</taxon>
        <taxon>Thiotrichales</taxon>
        <taxon>Thiotrichaceae</taxon>
        <taxon>Thiomargarita</taxon>
    </lineage>
</organism>
<dbReference type="InterPro" id="IPR017729">
    <property type="entry name" value="ATPase_T6SS_ClpV1"/>
</dbReference>
<dbReference type="Proteomes" id="UP000030428">
    <property type="component" value="Unassembled WGS sequence"/>
</dbReference>
<reference evidence="8 9" key="1">
    <citation type="journal article" date="2016" name="Front. Microbiol.">
        <title>Single-Cell (Meta-)Genomics of a Dimorphic Candidatus Thiomargarita nelsonii Reveals Genomic Plasticity.</title>
        <authorList>
            <person name="Flood B.E."/>
            <person name="Fliss P."/>
            <person name="Jones D.S."/>
            <person name="Dick G.J."/>
            <person name="Jain S."/>
            <person name="Kaster A.K."/>
            <person name="Winkel M."/>
            <person name="Mussmann M."/>
            <person name="Bailey J."/>
        </authorList>
    </citation>
    <scope>NUCLEOTIDE SEQUENCE [LARGE SCALE GENOMIC DNA]</scope>
    <source>
        <strain evidence="8">Hydrate Ridge</strain>
    </source>
</reference>
<dbReference type="PROSITE" id="PS00870">
    <property type="entry name" value="CLPAB_1"/>
    <property type="match status" value="1"/>
</dbReference>
<feature type="domain" description="AAA+ ATPase" evidence="6">
    <location>
        <begin position="219"/>
        <end position="364"/>
    </location>
</feature>
<keyword evidence="2" id="KW-0547">Nucleotide-binding</keyword>
<dbReference type="InterPro" id="IPR001270">
    <property type="entry name" value="ClpA/B"/>
</dbReference>
<dbReference type="Pfam" id="PF07724">
    <property type="entry name" value="AAA_2"/>
    <property type="match status" value="1"/>
</dbReference>
<dbReference type="AlphaFoldDB" id="A0A4E0QPR8"/>
<dbReference type="EMBL" id="JSZA02000191">
    <property type="protein sequence ID" value="TGO02200.1"/>
    <property type="molecule type" value="Genomic_DNA"/>
</dbReference>
<evidence type="ECO:0000313" key="8">
    <source>
        <dbReference type="EMBL" id="TGO02200.1"/>
    </source>
</evidence>
<evidence type="ECO:0000259" key="7">
    <source>
        <dbReference type="SMART" id="SM01086"/>
    </source>
</evidence>
<dbReference type="Gene3D" id="1.10.1780.10">
    <property type="entry name" value="Clp, N-terminal domain"/>
    <property type="match status" value="1"/>
</dbReference>
<comment type="similarity">
    <text evidence="1">Belongs to the ClpA/ClpB family.</text>
</comment>
<dbReference type="Pfam" id="PF17871">
    <property type="entry name" value="AAA_lid_9"/>
    <property type="match status" value="1"/>
</dbReference>
<dbReference type="CDD" id="cd00009">
    <property type="entry name" value="AAA"/>
    <property type="match status" value="1"/>
</dbReference>
<proteinExistence type="inferred from homology"/>